<dbReference type="Gene3D" id="3.40.1500.10">
    <property type="entry name" value="Coproporphyrinogen III oxidase, aerobic"/>
    <property type="match status" value="1"/>
</dbReference>
<dbReference type="InterPro" id="IPR036406">
    <property type="entry name" value="Coprogen_oxidase_aer_sf"/>
</dbReference>
<comment type="caution">
    <text evidence="12">The sequence shown here is derived from an EMBL/GenBank/DDBJ whole genome shotgun (WGS) entry which is preliminary data.</text>
</comment>
<comment type="subunit">
    <text evidence="4 11">Homodimer.</text>
</comment>
<keyword evidence="8 11" id="KW-0627">Porphyrin biosynthesis</keyword>
<evidence type="ECO:0000256" key="8">
    <source>
        <dbReference type="ARBA" id="ARBA00023244"/>
    </source>
</evidence>
<evidence type="ECO:0000256" key="2">
    <source>
        <dbReference type="ARBA" id="ARBA00005168"/>
    </source>
</evidence>
<feature type="site" description="Important for dimerization" evidence="11">
    <location>
        <position position="175"/>
    </location>
</feature>
<comment type="function">
    <text evidence="10 11">Involved in the heme biosynthesis. Catalyzes the aerobic oxidative decarboxylation of propionate groups of rings A and B of coproporphyrinogen-III to yield the vinyl groups in protoporphyrinogen-IX.</text>
</comment>
<comment type="pathway">
    <text evidence="2 11">Porphyrin-containing compound metabolism; protoporphyrin-IX biosynthesis; protoporphyrinogen-IX from coproporphyrinogen-III (O2 route): step 1/1.</text>
</comment>
<evidence type="ECO:0000313" key="12">
    <source>
        <dbReference type="EMBL" id="KGA35959.1"/>
    </source>
</evidence>
<gene>
    <name evidence="11" type="primary">hemF</name>
    <name evidence="12" type="ORF">KU74_05660</name>
</gene>
<dbReference type="Proteomes" id="UP000029435">
    <property type="component" value="Unassembled WGS sequence"/>
</dbReference>
<dbReference type="SUPFAM" id="SSF102886">
    <property type="entry name" value="Coproporphyrinogen III oxidase"/>
    <property type="match status" value="1"/>
</dbReference>
<dbReference type="STRING" id="180957.B5S52_17780"/>
<dbReference type="GO" id="GO:0046872">
    <property type="term" value="F:metal ion binding"/>
    <property type="evidence" value="ECO:0007669"/>
    <property type="project" value="UniProtKB-KW"/>
</dbReference>
<evidence type="ECO:0000313" key="13">
    <source>
        <dbReference type="Proteomes" id="UP000029435"/>
    </source>
</evidence>
<dbReference type="GO" id="GO:0004109">
    <property type="term" value="F:coproporphyrinogen oxidase activity"/>
    <property type="evidence" value="ECO:0007669"/>
    <property type="project" value="UniProtKB-UniRule"/>
</dbReference>
<feature type="active site" description="Proton donor" evidence="11">
    <location>
        <position position="106"/>
    </location>
</feature>
<dbReference type="PRINTS" id="PR00073">
    <property type="entry name" value="COPRGNOXDASE"/>
</dbReference>
<dbReference type="EMBL" id="JQOD01000001">
    <property type="protein sequence ID" value="KGA35959.1"/>
    <property type="molecule type" value="Genomic_DNA"/>
</dbReference>
<dbReference type="InterPro" id="IPR001260">
    <property type="entry name" value="Coprogen_oxidase_aer"/>
</dbReference>
<dbReference type="Pfam" id="PF01218">
    <property type="entry name" value="Coprogen_oxidas"/>
    <property type="match status" value="1"/>
</dbReference>
<dbReference type="InterPro" id="IPR018375">
    <property type="entry name" value="Coprogen_oxidase_CS"/>
</dbReference>
<evidence type="ECO:0000256" key="5">
    <source>
        <dbReference type="ARBA" id="ARBA00022490"/>
    </source>
</evidence>
<sequence>MSDVNAVKHFLLSLQEDICQQLAAIDGEADFAKDEWQRAEGGGGCSRVLSGGRIFERAGVNFSHIIGKSLPPSASTHRPDLAGRSFQAMGVSLVIHPLSPYIPTSHANVRLFIAEKPGEEPVWWFGGGFDLTPYYGFKEDAVHWHQTAHDLCQPFGDDVYPRYKKWCDDYFFLKHRNEARGVGGLFFDDLNEPDFATSFAFIRAVGNGFLDGYLPIVERRKDLPWGEREREFQLYRRGRYVEFNLIWDRGTLFGLQSGGRTESILMSMPPLARWEYQHQTEPGSPEALLYQDFLPVKDWLAESHTHNKEA</sequence>
<dbReference type="PANTHER" id="PTHR10755">
    <property type="entry name" value="COPROPORPHYRINOGEN III OXIDASE, MITOCHONDRIAL"/>
    <property type="match status" value="1"/>
</dbReference>
<feature type="binding site" evidence="11">
    <location>
        <position position="106"/>
    </location>
    <ligand>
        <name>a divalent metal cation</name>
        <dbReference type="ChEBI" id="CHEBI:60240"/>
    </ligand>
</feature>
<evidence type="ECO:0000256" key="6">
    <source>
        <dbReference type="ARBA" id="ARBA00023002"/>
    </source>
</evidence>
<keyword evidence="11" id="KW-0479">Metal-binding</keyword>
<feature type="binding site" evidence="11">
    <location>
        <position position="96"/>
    </location>
    <ligand>
        <name>a divalent metal cation</name>
        <dbReference type="ChEBI" id="CHEBI:60240"/>
    </ligand>
</feature>
<feature type="binding site" evidence="11">
    <location>
        <begin position="108"/>
        <end position="110"/>
    </location>
    <ligand>
        <name>substrate</name>
    </ligand>
</feature>
<protein>
    <recommendedName>
        <fullName evidence="11">Oxygen-dependent coproporphyrinogen-III oxidase</fullName>
        <shortName evidence="11">CPO</shortName>
        <shortName evidence="11">Coprogen oxidase</shortName>
        <shortName evidence="11">Coproporphyrinogenase</shortName>
        <ecNumber evidence="11">1.3.3.3</ecNumber>
    </recommendedName>
</protein>
<dbReference type="EC" id="1.3.3.3" evidence="11"/>
<organism evidence="12 13">
    <name type="scientific">Pectobacterium brasiliense</name>
    <dbReference type="NCBI Taxonomy" id="180957"/>
    <lineage>
        <taxon>Bacteria</taxon>
        <taxon>Pseudomonadati</taxon>
        <taxon>Pseudomonadota</taxon>
        <taxon>Gammaproteobacteria</taxon>
        <taxon>Enterobacterales</taxon>
        <taxon>Pectobacteriaceae</taxon>
        <taxon>Pectobacterium</taxon>
    </lineage>
</organism>
<evidence type="ECO:0000256" key="7">
    <source>
        <dbReference type="ARBA" id="ARBA00023133"/>
    </source>
</evidence>
<dbReference type="PIRSF" id="PIRSF000166">
    <property type="entry name" value="Coproporphyri_ox"/>
    <property type="match status" value="1"/>
</dbReference>
<comment type="catalytic activity">
    <reaction evidence="9 11">
        <text>coproporphyrinogen III + O2 + 2 H(+) = protoporphyrinogen IX + 2 CO2 + 2 H2O</text>
        <dbReference type="Rhea" id="RHEA:18257"/>
        <dbReference type="ChEBI" id="CHEBI:15377"/>
        <dbReference type="ChEBI" id="CHEBI:15378"/>
        <dbReference type="ChEBI" id="CHEBI:15379"/>
        <dbReference type="ChEBI" id="CHEBI:16526"/>
        <dbReference type="ChEBI" id="CHEBI:57307"/>
        <dbReference type="ChEBI" id="CHEBI:57309"/>
        <dbReference type="EC" id="1.3.3.3"/>
    </reaction>
</comment>
<dbReference type="GO" id="GO:0006782">
    <property type="term" value="P:protoporphyrinogen IX biosynthetic process"/>
    <property type="evidence" value="ECO:0007669"/>
    <property type="project" value="UniProtKB-UniRule"/>
</dbReference>
<keyword evidence="6 11" id="KW-0560">Oxidoreductase</keyword>
<comment type="cofactor">
    <cofactor evidence="11">
        <name>a divalent metal cation</name>
        <dbReference type="ChEBI" id="CHEBI:60240"/>
    </cofactor>
</comment>
<feature type="binding site" evidence="11">
    <location>
        <position position="92"/>
    </location>
    <ligand>
        <name>substrate</name>
    </ligand>
</feature>
<dbReference type="GO" id="GO:0042803">
    <property type="term" value="F:protein homodimerization activity"/>
    <property type="evidence" value="ECO:0007669"/>
    <property type="project" value="UniProtKB-UniRule"/>
</dbReference>
<dbReference type="PANTHER" id="PTHR10755:SF0">
    <property type="entry name" value="OXYGEN-DEPENDENT COPROPORPHYRINOGEN-III OXIDASE, MITOCHONDRIAL"/>
    <property type="match status" value="1"/>
</dbReference>
<dbReference type="NCBIfam" id="NF003727">
    <property type="entry name" value="PRK05330.1"/>
    <property type="match status" value="1"/>
</dbReference>
<evidence type="ECO:0000256" key="11">
    <source>
        <dbReference type="HAMAP-Rule" id="MF_00333"/>
    </source>
</evidence>
<accession>A0A0M2F4K9</accession>
<evidence type="ECO:0000256" key="10">
    <source>
        <dbReference type="ARBA" id="ARBA00059657"/>
    </source>
</evidence>
<reference evidence="12 13" key="1">
    <citation type="submission" date="2014-08" db="EMBL/GenBank/DDBJ databases">
        <title>Genome sequences of NCPPB Pectobacterium isolates.</title>
        <authorList>
            <person name="Glover R.H."/>
            <person name="Sapp M."/>
            <person name="Elphinstone J."/>
        </authorList>
    </citation>
    <scope>NUCLEOTIDE SEQUENCE [LARGE SCALE GENOMIC DNA]</scope>
    <source>
        <strain evidence="12 13">LMG 21372</strain>
    </source>
</reference>
<comment type="similarity">
    <text evidence="3 11">Belongs to the aerobic coproporphyrinogen-III oxidase family.</text>
</comment>
<feature type="binding site" evidence="11">
    <location>
        <position position="175"/>
    </location>
    <ligand>
        <name>a divalent metal cation</name>
        <dbReference type="ChEBI" id="CHEBI:60240"/>
    </ligand>
</feature>
<dbReference type="OrthoDB" id="9777553at2"/>
<keyword evidence="7 11" id="KW-0350">Heme biosynthesis</keyword>
<dbReference type="FunFam" id="3.40.1500.10:FF:000001">
    <property type="entry name" value="Oxygen-dependent coproporphyrinogen-III oxidase"/>
    <property type="match status" value="1"/>
</dbReference>
<feature type="region of interest" description="Important for dimerization" evidence="11">
    <location>
        <begin position="240"/>
        <end position="275"/>
    </location>
</feature>
<feature type="binding site" evidence="11">
    <location>
        <position position="145"/>
    </location>
    <ligand>
        <name>a divalent metal cation</name>
        <dbReference type="ChEBI" id="CHEBI:60240"/>
    </ligand>
</feature>
<evidence type="ECO:0000256" key="4">
    <source>
        <dbReference type="ARBA" id="ARBA00011738"/>
    </source>
</evidence>
<feature type="binding site" evidence="11">
    <location>
        <begin position="258"/>
        <end position="260"/>
    </location>
    <ligand>
        <name>substrate</name>
    </ligand>
</feature>
<name>A0A0M2F4K9_9GAMM</name>
<proteinExistence type="inferred from homology"/>
<dbReference type="GO" id="GO:0005737">
    <property type="term" value="C:cytoplasm"/>
    <property type="evidence" value="ECO:0007669"/>
    <property type="project" value="UniProtKB-SubCell"/>
</dbReference>
<dbReference type="HAMAP" id="MF_00333">
    <property type="entry name" value="Coprogen_oxidas"/>
    <property type="match status" value="1"/>
</dbReference>
<dbReference type="PROSITE" id="PS01021">
    <property type="entry name" value="COPROGEN_OXIDASE"/>
    <property type="match status" value="1"/>
</dbReference>
<evidence type="ECO:0000256" key="3">
    <source>
        <dbReference type="ARBA" id="ARBA00010644"/>
    </source>
</evidence>
<keyword evidence="5 11" id="KW-0963">Cytoplasm</keyword>
<dbReference type="AlphaFoldDB" id="A0A0M2F4K9"/>
<dbReference type="RefSeq" id="WP_039312644.1">
    <property type="nucleotide sequence ID" value="NZ_JQOD01000001.1"/>
</dbReference>
<evidence type="ECO:0000256" key="1">
    <source>
        <dbReference type="ARBA" id="ARBA00004496"/>
    </source>
</evidence>
<dbReference type="UniPathway" id="UPA00251">
    <property type="reaction ID" value="UER00322"/>
</dbReference>
<comment type="subcellular location">
    <subcellularLocation>
        <location evidence="1 11">Cytoplasm</location>
    </subcellularLocation>
</comment>
<evidence type="ECO:0000256" key="9">
    <source>
        <dbReference type="ARBA" id="ARBA00049102"/>
    </source>
</evidence>